<dbReference type="CDD" id="cd01949">
    <property type="entry name" value="GGDEF"/>
    <property type="match status" value="1"/>
</dbReference>
<dbReference type="GO" id="GO:0005886">
    <property type="term" value="C:plasma membrane"/>
    <property type="evidence" value="ECO:0007669"/>
    <property type="project" value="TreeGrafter"/>
</dbReference>
<accession>A0A7X2H3S7</accession>
<keyword evidence="1" id="KW-1133">Transmembrane helix</keyword>
<dbReference type="Gene3D" id="2.60.40.2380">
    <property type="match status" value="1"/>
</dbReference>
<keyword evidence="1" id="KW-0472">Membrane</keyword>
<organism evidence="3 4">
    <name type="scientific">Paenibacillus monticola</name>
    <dbReference type="NCBI Taxonomy" id="2666075"/>
    <lineage>
        <taxon>Bacteria</taxon>
        <taxon>Bacillati</taxon>
        <taxon>Bacillota</taxon>
        <taxon>Bacilli</taxon>
        <taxon>Bacillales</taxon>
        <taxon>Paenibacillaceae</taxon>
        <taxon>Paenibacillus</taxon>
    </lineage>
</organism>
<gene>
    <name evidence="3" type="ORF">GJB61_08115</name>
</gene>
<dbReference type="AlphaFoldDB" id="A0A7X2H3S7"/>
<dbReference type="InterPro" id="IPR000160">
    <property type="entry name" value="GGDEF_dom"/>
</dbReference>
<feature type="transmembrane region" description="Helical" evidence="1">
    <location>
        <begin position="345"/>
        <end position="365"/>
    </location>
</feature>
<keyword evidence="1" id="KW-0812">Transmembrane</keyword>
<feature type="transmembrane region" description="Helical" evidence="1">
    <location>
        <begin position="289"/>
        <end position="307"/>
    </location>
</feature>
<dbReference type="InterPro" id="IPR011623">
    <property type="entry name" value="7TMR_DISM_rcpt_extracell_dom1"/>
</dbReference>
<dbReference type="InterPro" id="IPR029787">
    <property type="entry name" value="Nucleotide_cyclase"/>
</dbReference>
<protein>
    <submittedName>
        <fullName evidence="3">Diguanylate cyclase</fullName>
    </submittedName>
</protein>
<dbReference type="GO" id="GO:1902201">
    <property type="term" value="P:negative regulation of bacterial-type flagellum-dependent cell motility"/>
    <property type="evidence" value="ECO:0007669"/>
    <property type="project" value="TreeGrafter"/>
</dbReference>
<evidence type="ECO:0000313" key="3">
    <source>
        <dbReference type="EMBL" id="MRN52961.1"/>
    </source>
</evidence>
<dbReference type="Pfam" id="PF07695">
    <property type="entry name" value="7TMR-DISM_7TM"/>
    <property type="match status" value="1"/>
</dbReference>
<dbReference type="Proteomes" id="UP000463051">
    <property type="component" value="Unassembled WGS sequence"/>
</dbReference>
<evidence type="ECO:0000259" key="2">
    <source>
        <dbReference type="PROSITE" id="PS50887"/>
    </source>
</evidence>
<sequence length="649" mass="73483">MRMLQSKIMVVYSSYFKQERGLPVKLRLPFLYFSGKRTIVLWIFMCAVFLLIHTESASASASIVKVQEQGFSLKLDSYLTIIKDKDKNKDVYDILKVVESGANGPHTDPKTNFGRTDSVYWGYVEIVNDSDNEVTTVYEIAGRNEHVELFIENAAGDFTRKIAGTEYPYKQSGLKYRNIAYEIKLLPHESKKVILRNASLLVRFPVTLWDQDSYIAKNTRDALLLGITYGIFLIMFVYNLFLLLFLKEITYLYYILLVLSSWFFFMVINGTAFKYIWPAQPFWETRSYMFFNMVMMVCLFLFIRSFLETRKYAPKLDGLISLWIAYCCIGVAASLGLDFVTSRTLLPFINFPSLVFAVSIGVLMLRKQGRFAASYLFSFIPSFIGAMFYLLKQFGILPFNAITEYSLQIGFTLQIAFVSIALANKINMLKSRLIVVEQSALQSQKDLTHQLSEKVKERTSELEIANAELEKLSRLDSLTSLYNRRYLDQVLQEELQQHIAEQADLSVLICDIDYFKNYNDTYGHVAGDWCIRQVAEAISENCGSDGVVARFGGEEFVVILPRTDEKGAAVFGKAIRQSVTDLQLPHTASVKQTVSISIGIASGIPASGITGNEVLTLADGALYISKAKGRDRVTLIPSLTGKDKTVQIQ</sequence>
<dbReference type="InterPro" id="IPR043128">
    <property type="entry name" value="Rev_trsase/Diguanyl_cyclase"/>
</dbReference>
<feature type="transmembrane region" description="Helical" evidence="1">
    <location>
        <begin position="222"/>
        <end position="246"/>
    </location>
</feature>
<feature type="domain" description="GGDEF" evidence="2">
    <location>
        <begin position="503"/>
        <end position="638"/>
    </location>
</feature>
<feature type="transmembrane region" description="Helical" evidence="1">
    <location>
        <begin position="372"/>
        <end position="390"/>
    </location>
</feature>
<proteinExistence type="predicted"/>
<dbReference type="PANTHER" id="PTHR45138">
    <property type="entry name" value="REGULATORY COMPONENTS OF SENSORY TRANSDUCTION SYSTEM"/>
    <property type="match status" value="1"/>
</dbReference>
<evidence type="ECO:0000256" key="1">
    <source>
        <dbReference type="SAM" id="Phobius"/>
    </source>
</evidence>
<dbReference type="PROSITE" id="PS50887">
    <property type="entry name" value="GGDEF"/>
    <property type="match status" value="1"/>
</dbReference>
<comment type="caution">
    <text evidence="3">The sequence shown here is derived from an EMBL/GenBank/DDBJ whole genome shotgun (WGS) entry which is preliminary data.</text>
</comment>
<dbReference type="SUPFAM" id="SSF55073">
    <property type="entry name" value="Nucleotide cyclase"/>
    <property type="match status" value="1"/>
</dbReference>
<feature type="transmembrane region" description="Helical" evidence="1">
    <location>
        <begin position="319"/>
        <end position="339"/>
    </location>
</feature>
<dbReference type="GO" id="GO:0052621">
    <property type="term" value="F:diguanylate cyclase activity"/>
    <property type="evidence" value="ECO:0007669"/>
    <property type="project" value="TreeGrafter"/>
</dbReference>
<dbReference type="InterPro" id="IPR011622">
    <property type="entry name" value="7TMR_DISM_rcpt_extracell_dom2"/>
</dbReference>
<reference evidence="3 4" key="1">
    <citation type="submission" date="2019-11" db="EMBL/GenBank/DDBJ databases">
        <title>Paenibacillus monticola sp. nov., a novel PGPR strain isolated from mountain sample in China.</title>
        <authorList>
            <person name="Zhao Q."/>
            <person name="Li H.-P."/>
            <person name="Zhang J.-L."/>
        </authorList>
    </citation>
    <scope>NUCLEOTIDE SEQUENCE [LARGE SCALE GENOMIC DNA]</scope>
    <source>
        <strain evidence="3 4">LC-T2</strain>
    </source>
</reference>
<keyword evidence="4" id="KW-1185">Reference proteome</keyword>
<dbReference type="FunFam" id="3.30.70.270:FF:000001">
    <property type="entry name" value="Diguanylate cyclase domain protein"/>
    <property type="match status" value="1"/>
</dbReference>
<dbReference type="Pfam" id="PF00990">
    <property type="entry name" value="GGDEF"/>
    <property type="match status" value="1"/>
</dbReference>
<dbReference type="SMART" id="SM00267">
    <property type="entry name" value="GGDEF"/>
    <property type="match status" value="1"/>
</dbReference>
<dbReference type="Pfam" id="PF07696">
    <property type="entry name" value="7TMR-DISMED2"/>
    <property type="match status" value="1"/>
</dbReference>
<name>A0A7X2H3S7_9BACL</name>
<dbReference type="EMBL" id="WJXB01000002">
    <property type="protein sequence ID" value="MRN52961.1"/>
    <property type="molecule type" value="Genomic_DNA"/>
</dbReference>
<feature type="transmembrane region" description="Helical" evidence="1">
    <location>
        <begin position="405"/>
        <end position="423"/>
    </location>
</feature>
<evidence type="ECO:0000313" key="4">
    <source>
        <dbReference type="Proteomes" id="UP000463051"/>
    </source>
</evidence>
<dbReference type="Gene3D" id="3.30.70.270">
    <property type="match status" value="1"/>
</dbReference>
<dbReference type="PANTHER" id="PTHR45138:SF9">
    <property type="entry name" value="DIGUANYLATE CYCLASE DGCM-RELATED"/>
    <property type="match status" value="1"/>
</dbReference>
<dbReference type="NCBIfam" id="TIGR00254">
    <property type="entry name" value="GGDEF"/>
    <property type="match status" value="1"/>
</dbReference>
<feature type="transmembrane region" description="Helical" evidence="1">
    <location>
        <begin position="253"/>
        <end position="277"/>
    </location>
</feature>
<dbReference type="GO" id="GO:0043709">
    <property type="term" value="P:cell adhesion involved in single-species biofilm formation"/>
    <property type="evidence" value="ECO:0007669"/>
    <property type="project" value="TreeGrafter"/>
</dbReference>
<dbReference type="InterPro" id="IPR050469">
    <property type="entry name" value="Diguanylate_Cyclase"/>
</dbReference>